<evidence type="ECO:0000256" key="2">
    <source>
        <dbReference type="ARBA" id="ARBA00010790"/>
    </source>
</evidence>
<keyword evidence="8" id="KW-0732">Signal</keyword>
<comment type="similarity">
    <text evidence="2">Belongs to the GMC oxidoreductase family.</text>
</comment>
<evidence type="ECO:0000256" key="1">
    <source>
        <dbReference type="ARBA" id="ARBA00001974"/>
    </source>
</evidence>
<dbReference type="InParanoid" id="A0A067Q4S2"/>
<dbReference type="InterPro" id="IPR007867">
    <property type="entry name" value="GMC_OxRtase_C"/>
</dbReference>
<evidence type="ECO:0000256" key="3">
    <source>
        <dbReference type="ARBA" id="ARBA00022630"/>
    </source>
</evidence>
<dbReference type="Pfam" id="PF05199">
    <property type="entry name" value="GMC_oxred_C"/>
    <property type="match status" value="1"/>
</dbReference>
<evidence type="ECO:0000259" key="9">
    <source>
        <dbReference type="PROSITE" id="PS00624"/>
    </source>
</evidence>
<feature type="binding site" evidence="7">
    <location>
        <position position="287"/>
    </location>
    <ligand>
        <name>FAD</name>
        <dbReference type="ChEBI" id="CHEBI:57692"/>
    </ligand>
</feature>
<feature type="signal peptide" evidence="8">
    <location>
        <begin position="1"/>
        <end position="20"/>
    </location>
</feature>
<dbReference type="InterPro" id="IPR000172">
    <property type="entry name" value="GMC_OxRdtase_N"/>
</dbReference>
<dbReference type="PROSITE" id="PS00624">
    <property type="entry name" value="GMC_OXRED_2"/>
    <property type="match status" value="1"/>
</dbReference>
<dbReference type="InterPro" id="IPR036188">
    <property type="entry name" value="FAD/NAD-bd_sf"/>
</dbReference>
<protein>
    <submittedName>
        <fullName evidence="10">GMC oxidoreductase</fullName>
    </submittedName>
</protein>
<dbReference type="GO" id="GO:0050660">
    <property type="term" value="F:flavin adenine dinucleotide binding"/>
    <property type="evidence" value="ECO:0007669"/>
    <property type="project" value="InterPro"/>
</dbReference>
<dbReference type="SUPFAM" id="SSF51905">
    <property type="entry name" value="FAD/NAD(P)-binding domain"/>
    <property type="match status" value="1"/>
</dbReference>
<dbReference type="Gene3D" id="3.50.50.60">
    <property type="entry name" value="FAD/NAD(P)-binding domain"/>
    <property type="match status" value="1"/>
</dbReference>
<feature type="active site" description="Proton acceptor" evidence="6">
    <location>
        <position position="618"/>
    </location>
</feature>
<evidence type="ECO:0000256" key="5">
    <source>
        <dbReference type="ARBA" id="ARBA00023002"/>
    </source>
</evidence>
<dbReference type="InterPro" id="IPR027424">
    <property type="entry name" value="Glucose_Oxidase_domain_2"/>
</dbReference>
<dbReference type="AlphaFoldDB" id="A0A067Q4S2"/>
<evidence type="ECO:0000313" key="11">
    <source>
        <dbReference type="Proteomes" id="UP000027265"/>
    </source>
</evidence>
<evidence type="ECO:0000256" key="4">
    <source>
        <dbReference type="ARBA" id="ARBA00022827"/>
    </source>
</evidence>
<dbReference type="Proteomes" id="UP000027265">
    <property type="component" value="Unassembled WGS sequence"/>
</dbReference>
<dbReference type="InterPro" id="IPR012132">
    <property type="entry name" value="GMC_OxRdtase"/>
</dbReference>
<dbReference type="HOGENOM" id="CLU_002865_6_0_1"/>
<dbReference type="GO" id="GO:0016614">
    <property type="term" value="F:oxidoreductase activity, acting on CH-OH group of donors"/>
    <property type="evidence" value="ECO:0007669"/>
    <property type="project" value="InterPro"/>
</dbReference>
<dbReference type="Gene3D" id="4.10.450.10">
    <property type="entry name" value="Glucose Oxidase, domain 2"/>
    <property type="match status" value="1"/>
</dbReference>
<organism evidence="10 11">
    <name type="scientific">Jaapia argillacea MUCL 33604</name>
    <dbReference type="NCBI Taxonomy" id="933084"/>
    <lineage>
        <taxon>Eukaryota</taxon>
        <taxon>Fungi</taxon>
        <taxon>Dikarya</taxon>
        <taxon>Basidiomycota</taxon>
        <taxon>Agaricomycotina</taxon>
        <taxon>Agaricomycetes</taxon>
        <taxon>Agaricomycetidae</taxon>
        <taxon>Jaapiales</taxon>
        <taxon>Jaapiaceae</taxon>
        <taxon>Jaapia</taxon>
    </lineage>
</organism>
<dbReference type="OrthoDB" id="269227at2759"/>
<reference evidence="11" key="1">
    <citation type="journal article" date="2014" name="Proc. Natl. Acad. Sci. U.S.A.">
        <title>Extensive sampling of basidiomycete genomes demonstrates inadequacy of the white-rot/brown-rot paradigm for wood decay fungi.</title>
        <authorList>
            <person name="Riley R."/>
            <person name="Salamov A.A."/>
            <person name="Brown D.W."/>
            <person name="Nagy L.G."/>
            <person name="Floudas D."/>
            <person name="Held B.W."/>
            <person name="Levasseur A."/>
            <person name="Lombard V."/>
            <person name="Morin E."/>
            <person name="Otillar R."/>
            <person name="Lindquist E.A."/>
            <person name="Sun H."/>
            <person name="LaButti K.M."/>
            <person name="Schmutz J."/>
            <person name="Jabbour D."/>
            <person name="Luo H."/>
            <person name="Baker S.E."/>
            <person name="Pisabarro A.G."/>
            <person name="Walton J.D."/>
            <person name="Blanchette R.A."/>
            <person name="Henrissat B."/>
            <person name="Martin F."/>
            <person name="Cullen D."/>
            <person name="Hibbett D.S."/>
            <person name="Grigoriev I.V."/>
        </authorList>
    </citation>
    <scope>NUCLEOTIDE SEQUENCE [LARGE SCALE GENOMIC DNA]</scope>
    <source>
        <strain evidence="11">MUCL 33604</strain>
    </source>
</reference>
<evidence type="ECO:0000256" key="8">
    <source>
        <dbReference type="SAM" id="SignalP"/>
    </source>
</evidence>
<feature type="active site" description="Proton donor" evidence="6">
    <location>
        <position position="575"/>
    </location>
</feature>
<evidence type="ECO:0000256" key="7">
    <source>
        <dbReference type="PIRSR" id="PIRSR000137-2"/>
    </source>
</evidence>
<keyword evidence="5" id="KW-0560">Oxidoreductase</keyword>
<dbReference type="EMBL" id="KL197712">
    <property type="protein sequence ID" value="KDQ61959.1"/>
    <property type="molecule type" value="Genomic_DNA"/>
</dbReference>
<feature type="binding site" evidence="7">
    <location>
        <position position="608"/>
    </location>
    <ligand>
        <name>FAD</name>
        <dbReference type="ChEBI" id="CHEBI:57692"/>
    </ligand>
</feature>
<dbReference type="Pfam" id="PF00732">
    <property type="entry name" value="GMC_oxred_N"/>
    <property type="match status" value="1"/>
</dbReference>
<dbReference type="PANTHER" id="PTHR11552">
    <property type="entry name" value="GLUCOSE-METHANOL-CHOLINE GMC OXIDOREDUCTASE"/>
    <property type="match status" value="1"/>
</dbReference>
<evidence type="ECO:0000256" key="6">
    <source>
        <dbReference type="PIRSR" id="PIRSR000137-1"/>
    </source>
</evidence>
<sequence length="695" mass="72503">MRSLALLAAVTVSLSSSVSCWEGGHRELRNREIRARNIVPTGGQISSAYDFVIAGGGTAGLALAARLSEDSNTTVLVLEAGDSGDAVATNINVPDNAYFNSLWGSSNDWAFQTVPQPNAGNRALTWPRGKVLGGSSATNGMYWVRPSKIELDTWASMIAPEDQAGSVAWNWDNMLEAMKKSETFTPPASDIQQQGDIVFDTSSRGTSGPIHATYPGYMFPTVGNWTPSLAALGVAGSPDAYGGNGWGTFIATSAINPSNWTRSYSRSGYIDPLPPRPNLDILPSATVTRIIFTNTTSGGLTATGVEYGVTANDPRLTIGVRKEVILAGGAIGSPHILMHSGVGPQDVLAAAGVPLMLNLPGVGQHLQDHLSTEIIWSTTQDTASSIHASNSALSQTPAFQSFINSATVYVNTSTLIADPATFQSEIRAALVNVSTLVPSTDPTVIAGYEAIYNATLETLFLSSIGQTEILLALTGTTSGAQTIAIQVAQQHPFSQGRLYINSSDPFASPVIDPQALSHPADIVLIREGLKLARRIGATPPLSAALGTELVPGTVNVSTDTQWETWAAGTVGTEFHPSCSCAMLPLNQGGVVGADLKVYGLTNVRVVDGSVFPIQFAAHLQAPIYGLAEQAATIIRSQYNGVALPWATASKPSSGTQSSPSPTAASSHSGASILSSSSGFTALAVASTLFAALFAW</sequence>
<comment type="cofactor">
    <cofactor evidence="1 7">
        <name>FAD</name>
        <dbReference type="ChEBI" id="CHEBI:57692"/>
    </cofactor>
</comment>
<dbReference type="SUPFAM" id="SSF54373">
    <property type="entry name" value="FAD-linked reductases, C-terminal domain"/>
    <property type="match status" value="1"/>
</dbReference>
<feature type="binding site" evidence="7">
    <location>
        <position position="131"/>
    </location>
    <ligand>
        <name>FAD</name>
        <dbReference type="ChEBI" id="CHEBI:57692"/>
    </ligand>
</feature>
<dbReference type="Gene3D" id="3.30.560.10">
    <property type="entry name" value="Glucose Oxidase, domain 3"/>
    <property type="match status" value="1"/>
</dbReference>
<keyword evidence="4 7" id="KW-0274">FAD</keyword>
<name>A0A067Q4S2_9AGAM</name>
<feature type="domain" description="Glucose-methanol-choline oxidoreductase N-terminal" evidence="9">
    <location>
        <begin position="329"/>
        <end position="343"/>
    </location>
</feature>
<dbReference type="PIRSF" id="PIRSF000137">
    <property type="entry name" value="Alcohol_oxidase"/>
    <property type="match status" value="1"/>
</dbReference>
<keyword evidence="11" id="KW-1185">Reference proteome</keyword>
<accession>A0A067Q4S2</accession>
<feature type="chain" id="PRO_5001643729" evidence="8">
    <location>
        <begin position="21"/>
        <end position="695"/>
    </location>
</feature>
<proteinExistence type="inferred from homology"/>
<gene>
    <name evidence="10" type="ORF">JAAARDRAFT_31450</name>
</gene>
<dbReference type="PANTHER" id="PTHR11552:SF218">
    <property type="entry name" value="GLUCOSE-METHANOL-CHOLINE OXIDOREDUCTASE N-TERMINAL DOMAIN-CONTAINING PROTEIN"/>
    <property type="match status" value="1"/>
</dbReference>
<dbReference type="PROSITE" id="PS51257">
    <property type="entry name" value="PROKAR_LIPOPROTEIN"/>
    <property type="match status" value="1"/>
</dbReference>
<evidence type="ECO:0000313" key="10">
    <source>
        <dbReference type="EMBL" id="KDQ61959.1"/>
    </source>
</evidence>
<keyword evidence="3" id="KW-0285">Flavoprotein</keyword>
<dbReference type="STRING" id="933084.A0A067Q4S2"/>